<sequence>MMKINWKVRLKNKTFVIAFSTAVVAFIYQLLALLGITPAVAQNDIITILSLLVNMLAGLGILIDPTTKGVQDSGRALTYEEPN</sequence>
<comment type="caution">
    <text evidence="1">The sequence shown here is derived from an EMBL/GenBank/DDBJ whole genome shotgun (WGS) entry which is preliminary data.</text>
</comment>
<reference evidence="1" key="1">
    <citation type="submission" date="2021-06" db="EMBL/GenBank/DDBJ databases">
        <title>Description of novel taxa of the family Lachnospiraceae.</title>
        <authorList>
            <person name="Chaplin A.V."/>
            <person name="Sokolova S.R."/>
            <person name="Pikina A.P."/>
            <person name="Korzhanova M."/>
            <person name="Belova V."/>
            <person name="Korostin D."/>
            <person name="Efimov B.A."/>
        </authorList>
    </citation>
    <scope>NUCLEOTIDE SEQUENCE</scope>
    <source>
        <strain evidence="1">ASD5720</strain>
    </source>
</reference>
<dbReference type="Proteomes" id="UP000712157">
    <property type="component" value="Unassembled WGS sequence"/>
</dbReference>
<dbReference type="InterPro" id="IPR006485">
    <property type="entry name" value="Phage-like_holin"/>
</dbReference>
<gene>
    <name evidence="1" type="ORF">KTH89_00800</name>
</gene>
<keyword evidence="2" id="KW-1185">Reference proteome</keyword>
<dbReference type="AlphaFoldDB" id="A0A949JVU7"/>
<proteinExistence type="predicted"/>
<organism evidence="1 2">
    <name type="scientific">Diplocloster agilis</name>
    <dbReference type="NCBI Taxonomy" id="2850323"/>
    <lineage>
        <taxon>Bacteria</taxon>
        <taxon>Bacillati</taxon>
        <taxon>Bacillota</taxon>
        <taxon>Clostridia</taxon>
        <taxon>Lachnospirales</taxon>
        <taxon>Lachnospiraceae</taxon>
        <taxon>Diplocloster</taxon>
    </lineage>
</organism>
<name>A0A949JVU7_9FIRM</name>
<accession>A0A949JVU7</accession>
<dbReference type="Pfam" id="PF04531">
    <property type="entry name" value="Phage_holin_1"/>
    <property type="match status" value="1"/>
</dbReference>
<evidence type="ECO:0000313" key="2">
    <source>
        <dbReference type="Proteomes" id="UP000712157"/>
    </source>
</evidence>
<dbReference type="NCBIfam" id="TIGR01598">
    <property type="entry name" value="holin_phiLC3"/>
    <property type="match status" value="1"/>
</dbReference>
<protein>
    <submittedName>
        <fullName evidence="1">Phage holin</fullName>
    </submittedName>
</protein>
<dbReference type="EMBL" id="JAHQCW010000001">
    <property type="protein sequence ID" value="MBU9735054.1"/>
    <property type="molecule type" value="Genomic_DNA"/>
</dbReference>
<evidence type="ECO:0000313" key="1">
    <source>
        <dbReference type="EMBL" id="MBU9735054.1"/>
    </source>
</evidence>